<dbReference type="InterPro" id="IPR015896">
    <property type="entry name" value="4pyrrol_synth_GluRdtase_dimer"/>
</dbReference>
<dbReference type="InterPro" id="IPR036453">
    <property type="entry name" value="GluRdtase_dimer_dom_sf"/>
</dbReference>
<feature type="binding site" evidence="9 11">
    <location>
        <position position="110"/>
    </location>
    <ligand>
        <name>substrate</name>
    </ligand>
</feature>
<evidence type="ECO:0000256" key="14">
    <source>
        <dbReference type="RuleBase" id="RU000584"/>
    </source>
</evidence>
<dbReference type="Gene3D" id="3.30.460.30">
    <property type="entry name" value="Glutamyl-tRNA reductase, N-terminal domain"/>
    <property type="match status" value="1"/>
</dbReference>
<gene>
    <name evidence="9 18" type="primary">hemA</name>
    <name evidence="18" type="ORF">MRX98_02655</name>
</gene>
<dbReference type="FunFam" id="3.40.50.720:FF:000031">
    <property type="entry name" value="Glutamyl-tRNA reductase"/>
    <property type="match status" value="1"/>
</dbReference>
<comment type="function">
    <text evidence="9">Catalyzes the NADPH-dependent reduction of glutamyl-tRNA(Glu) to glutamate 1-semialdehyde (GSA).</text>
</comment>
<feature type="domain" description="Glutamyl-tRNA reductase N-terminal" evidence="17">
    <location>
        <begin position="7"/>
        <end position="157"/>
    </location>
</feature>
<feature type="active site" description="Nucleophile" evidence="9 10">
    <location>
        <position position="51"/>
    </location>
</feature>
<feature type="domain" description="Tetrapyrrole biosynthesis glutamyl-tRNA reductase dimerisation" evidence="15">
    <location>
        <begin position="321"/>
        <end position="420"/>
    </location>
</feature>
<dbReference type="PROSITE" id="PS00747">
    <property type="entry name" value="GLUTR"/>
    <property type="match status" value="1"/>
</dbReference>
<dbReference type="FunFam" id="3.30.460.30:FF:000001">
    <property type="entry name" value="Glutamyl-tRNA reductase"/>
    <property type="match status" value="1"/>
</dbReference>
<dbReference type="EC" id="1.2.1.70" evidence="3 9"/>
<keyword evidence="5 9" id="KW-0560">Oxidoreductase</keyword>
<dbReference type="PANTHER" id="PTHR43013:SF1">
    <property type="entry name" value="GLUTAMYL-TRNA REDUCTASE"/>
    <property type="match status" value="1"/>
</dbReference>
<evidence type="ECO:0000256" key="12">
    <source>
        <dbReference type="PIRSR" id="PIRSR000445-3"/>
    </source>
</evidence>
<dbReference type="CDD" id="cd05213">
    <property type="entry name" value="NAD_bind_Glutamyl_tRNA_reduct"/>
    <property type="match status" value="1"/>
</dbReference>
<dbReference type="InterPro" id="IPR000343">
    <property type="entry name" value="4pyrrol_synth_GluRdtase"/>
</dbReference>
<evidence type="ECO:0000256" key="10">
    <source>
        <dbReference type="PIRSR" id="PIRSR000445-1"/>
    </source>
</evidence>
<feature type="binding site" evidence="9 11">
    <location>
        <begin position="50"/>
        <end position="53"/>
    </location>
    <ligand>
        <name>substrate</name>
    </ligand>
</feature>
<evidence type="ECO:0000256" key="2">
    <source>
        <dbReference type="ARBA" id="ARBA00005916"/>
    </source>
</evidence>
<evidence type="ECO:0000256" key="5">
    <source>
        <dbReference type="ARBA" id="ARBA00023002"/>
    </source>
</evidence>
<keyword evidence="4 9" id="KW-0521">NADP</keyword>
<comment type="domain">
    <text evidence="9">Possesses an unusual extended V-shaped dimeric structure with each monomer consisting of three distinct domains arranged along a curved 'spinal' alpha-helix. The N-terminal catalytic domain specifically recognizes the glutamate moiety of the substrate. The second domain is the NADPH-binding domain, and the third C-terminal domain is responsible for dimerization.</text>
</comment>
<dbReference type="InterPro" id="IPR015895">
    <property type="entry name" value="4pyrrol_synth_GluRdtase_N"/>
</dbReference>
<comment type="miscellaneous">
    <text evidence="9">During catalysis, the active site Cys acts as a nucleophile attacking the alpha-carbonyl group of tRNA-bound glutamate with the formation of a thioester intermediate between enzyme and glutamate, and the concomitant release of tRNA(Glu). The thioester intermediate is finally reduced by direct hydride transfer from NADPH, to form the product GSA.</text>
</comment>
<dbReference type="InterPro" id="IPR018214">
    <property type="entry name" value="GluRdtase_CS"/>
</dbReference>
<accession>A0AA41R0S7</accession>
<dbReference type="SUPFAM" id="SSF51735">
    <property type="entry name" value="NAD(P)-binding Rossmann-fold domains"/>
    <property type="match status" value="1"/>
</dbReference>
<dbReference type="HAMAP" id="MF_00087">
    <property type="entry name" value="Glu_tRNA_reductase"/>
    <property type="match status" value="1"/>
</dbReference>
<evidence type="ECO:0000256" key="3">
    <source>
        <dbReference type="ARBA" id="ARBA00012970"/>
    </source>
</evidence>
<dbReference type="InterPro" id="IPR036291">
    <property type="entry name" value="NAD(P)-bd_dom_sf"/>
</dbReference>
<evidence type="ECO:0000256" key="4">
    <source>
        <dbReference type="ARBA" id="ARBA00022857"/>
    </source>
</evidence>
<feature type="binding site" evidence="9 11">
    <location>
        <position position="121"/>
    </location>
    <ligand>
        <name>substrate</name>
    </ligand>
</feature>
<organism evidence="18 19">
    <name type="scientific">Desulfatitalea alkaliphila</name>
    <dbReference type="NCBI Taxonomy" id="2929485"/>
    <lineage>
        <taxon>Bacteria</taxon>
        <taxon>Pseudomonadati</taxon>
        <taxon>Thermodesulfobacteriota</taxon>
        <taxon>Desulfobacteria</taxon>
        <taxon>Desulfobacterales</taxon>
        <taxon>Desulfosarcinaceae</taxon>
        <taxon>Desulfatitalea</taxon>
    </lineage>
</organism>
<comment type="similarity">
    <text evidence="2 9 14">Belongs to the glutamyl-tRNA reductase family.</text>
</comment>
<evidence type="ECO:0000256" key="13">
    <source>
        <dbReference type="PIRSR" id="PIRSR000445-4"/>
    </source>
</evidence>
<comment type="subunit">
    <text evidence="9">Homodimer.</text>
</comment>
<dbReference type="EMBL" id="JALJRB010000002">
    <property type="protein sequence ID" value="MCJ8499461.1"/>
    <property type="molecule type" value="Genomic_DNA"/>
</dbReference>
<dbReference type="NCBIfam" id="TIGR01035">
    <property type="entry name" value="hemA"/>
    <property type="match status" value="1"/>
</dbReference>
<dbReference type="GO" id="GO:0008883">
    <property type="term" value="F:glutamyl-tRNA reductase activity"/>
    <property type="evidence" value="ECO:0007669"/>
    <property type="project" value="UniProtKB-UniRule"/>
</dbReference>
<comment type="catalytic activity">
    <reaction evidence="7 9 14">
        <text>(S)-4-amino-5-oxopentanoate + tRNA(Glu) + NADP(+) = L-glutamyl-tRNA(Glu) + NADPH + H(+)</text>
        <dbReference type="Rhea" id="RHEA:12344"/>
        <dbReference type="Rhea" id="RHEA-COMP:9663"/>
        <dbReference type="Rhea" id="RHEA-COMP:9680"/>
        <dbReference type="ChEBI" id="CHEBI:15378"/>
        <dbReference type="ChEBI" id="CHEBI:57501"/>
        <dbReference type="ChEBI" id="CHEBI:57783"/>
        <dbReference type="ChEBI" id="CHEBI:58349"/>
        <dbReference type="ChEBI" id="CHEBI:78442"/>
        <dbReference type="ChEBI" id="CHEBI:78520"/>
        <dbReference type="EC" id="1.2.1.70"/>
    </reaction>
</comment>
<dbReference type="AlphaFoldDB" id="A0AA41R0S7"/>
<keyword evidence="19" id="KW-1185">Reference proteome</keyword>
<evidence type="ECO:0000256" key="11">
    <source>
        <dbReference type="PIRSR" id="PIRSR000445-2"/>
    </source>
</evidence>
<evidence type="ECO:0000259" key="15">
    <source>
        <dbReference type="Pfam" id="PF00745"/>
    </source>
</evidence>
<evidence type="ECO:0000259" key="16">
    <source>
        <dbReference type="Pfam" id="PF01488"/>
    </source>
</evidence>
<dbReference type="PIRSF" id="PIRSF000445">
    <property type="entry name" value="4pyrrol_synth_GluRdtase"/>
    <property type="match status" value="1"/>
</dbReference>
<dbReference type="SUPFAM" id="SSF69742">
    <property type="entry name" value="Glutamyl tRNA-reductase catalytic, N-terminal domain"/>
    <property type="match status" value="1"/>
</dbReference>
<dbReference type="GO" id="GO:0019353">
    <property type="term" value="P:protoporphyrinogen IX biosynthetic process from glutamate"/>
    <property type="evidence" value="ECO:0007669"/>
    <property type="project" value="TreeGrafter"/>
</dbReference>
<dbReference type="GO" id="GO:0050661">
    <property type="term" value="F:NADP binding"/>
    <property type="evidence" value="ECO:0007669"/>
    <property type="project" value="InterPro"/>
</dbReference>
<keyword evidence="6 9" id="KW-0627">Porphyrin biosynthesis</keyword>
<dbReference type="Pfam" id="PF05201">
    <property type="entry name" value="GlutR_N"/>
    <property type="match status" value="1"/>
</dbReference>
<evidence type="ECO:0000256" key="8">
    <source>
        <dbReference type="ARBA" id="ARBA00068659"/>
    </source>
</evidence>
<feature type="site" description="Important for activity" evidence="9 13">
    <location>
        <position position="100"/>
    </location>
</feature>
<dbReference type="Pfam" id="PF00745">
    <property type="entry name" value="GlutR_dimer"/>
    <property type="match status" value="1"/>
</dbReference>
<evidence type="ECO:0000259" key="17">
    <source>
        <dbReference type="Pfam" id="PF05201"/>
    </source>
</evidence>
<dbReference type="PANTHER" id="PTHR43013">
    <property type="entry name" value="GLUTAMYL-TRNA REDUCTASE"/>
    <property type="match status" value="1"/>
</dbReference>
<name>A0AA41R0S7_9BACT</name>
<dbReference type="Pfam" id="PF01488">
    <property type="entry name" value="Shikimate_DH"/>
    <property type="match status" value="1"/>
</dbReference>
<feature type="binding site" evidence="9 12">
    <location>
        <begin position="190"/>
        <end position="195"/>
    </location>
    <ligand>
        <name>NADP(+)</name>
        <dbReference type="ChEBI" id="CHEBI:58349"/>
    </ligand>
</feature>
<sequence length="441" mass="49322">MDRIILIGLNHKSAPIEIRECLAFDEPDTRAGLGMLRDDPAIDEAMIFSTCNRVEVLLSAHRPDAAIAAAKRFLSTTKQVPLAVFESSLYLHRGEAAVRHLFRVAASLDSMVLGEPQILGQVKGAYRLATEQKSAGVILNRLLHRTFFVAKRIRSETGIGDHAVSISYAAIELGRKIFGRLEGKQVLLIGAGEMAELAVDHLVRHRTGRVYVANRTFERGVALAAKYQGTPIRFEEIGAHLGKVDIIITSTGAPGYVIRQADVKGIMRHRRNRPLFFIDIAVPRDIDPLVNQVNNAYVYDIDDLQEVVDDNIEDRRREAVKADRIVDEAVVQFRRWYDSQGVVPTIKALNAKLREVAAAELQKTLGHLPHLSAEDQQAISRMSEAMVKKILHDPTRFLKGNGCHGDRAVYLEVARRLFKLDEQMEQRANQDPDRPTEPSEP</sequence>
<evidence type="ECO:0000256" key="9">
    <source>
        <dbReference type="HAMAP-Rule" id="MF_00087"/>
    </source>
</evidence>
<reference evidence="18" key="1">
    <citation type="submission" date="2022-04" db="EMBL/GenBank/DDBJ databases">
        <title>Desulfatitalea alkaliphila sp. nov., a novel anaerobic sulfate-reducing bacterium isolated from terrestrial mud volcano, Taman Peninsula, Russia.</title>
        <authorList>
            <person name="Khomyakova M.A."/>
            <person name="Merkel A.Y."/>
            <person name="Slobodkin A.I."/>
        </authorList>
    </citation>
    <scope>NUCLEOTIDE SEQUENCE</scope>
    <source>
        <strain evidence="18">M08but</strain>
    </source>
</reference>
<protein>
    <recommendedName>
        <fullName evidence="8 9">Glutamyl-tRNA reductase</fullName>
        <shortName evidence="9">GluTR</shortName>
        <ecNumber evidence="3 9">1.2.1.70</ecNumber>
    </recommendedName>
</protein>
<dbReference type="InterPro" id="IPR006151">
    <property type="entry name" value="Shikm_DH/Glu-tRNA_Rdtase"/>
</dbReference>
<feature type="binding site" evidence="9 11">
    <location>
        <begin position="115"/>
        <end position="117"/>
    </location>
    <ligand>
        <name>substrate</name>
    </ligand>
</feature>
<comment type="caution">
    <text evidence="18">The sequence shown here is derived from an EMBL/GenBank/DDBJ whole genome shotgun (WGS) entry which is preliminary data.</text>
</comment>
<feature type="domain" description="Quinate/shikimate 5-dehydrogenase/glutamyl-tRNA reductase" evidence="16">
    <location>
        <begin position="172"/>
        <end position="307"/>
    </location>
</feature>
<evidence type="ECO:0000256" key="1">
    <source>
        <dbReference type="ARBA" id="ARBA00005059"/>
    </source>
</evidence>
<evidence type="ECO:0000313" key="19">
    <source>
        <dbReference type="Proteomes" id="UP001165427"/>
    </source>
</evidence>
<dbReference type="Gene3D" id="3.40.50.720">
    <property type="entry name" value="NAD(P)-binding Rossmann-like Domain"/>
    <property type="match status" value="1"/>
</dbReference>
<dbReference type="Proteomes" id="UP001165427">
    <property type="component" value="Unassembled WGS sequence"/>
</dbReference>
<dbReference type="InterPro" id="IPR036343">
    <property type="entry name" value="GluRdtase_N_sf"/>
</dbReference>
<comment type="pathway">
    <text evidence="1 9 14">Porphyrin-containing compound metabolism; protoporphyrin-IX biosynthesis; 5-aminolevulinate from L-glutamyl-tRNA(Glu): step 1/2.</text>
</comment>
<dbReference type="SUPFAM" id="SSF69075">
    <property type="entry name" value="Glutamyl tRNA-reductase dimerization domain"/>
    <property type="match status" value="1"/>
</dbReference>
<evidence type="ECO:0000313" key="18">
    <source>
        <dbReference type="EMBL" id="MCJ8499461.1"/>
    </source>
</evidence>
<proteinExistence type="inferred from homology"/>
<dbReference type="RefSeq" id="WP_246902793.1">
    <property type="nucleotide sequence ID" value="NZ_JALJRB010000002.1"/>
</dbReference>
<evidence type="ECO:0000256" key="6">
    <source>
        <dbReference type="ARBA" id="ARBA00023244"/>
    </source>
</evidence>
<evidence type="ECO:0000256" key="7">
    <source>
        <dbReference type="ARBA" id="ARBA00047464"/>
    </source>
</evidence>